<proteinExistence type="predicted"/>
<reference evidence="2" key="1">
    <citation type="journal article" date="2021" name="G3 (Bethesda)">
        <title>Genome and transcriptome analysis of the beet armyworm Spodoptera exigua reveals targets for pest control. .</title>
        <authorList>
            <person name="Simon S."/>
            <person name="Breeschoten T."/>
            <person name="Jansen H.J."/>
            <person name="Dirks R.P."/>
            <person name="Schranz M.E."/>
            <person name="Ros V.I.D."/>
        </authorList>
    </citation>
    <scope>NUCLEOTIDE SEQUENCE</scope>
    <source>
        <strain evidence="2">TB_SE_WUR_2020</strain>
    </source>
</reference>
<dbReference type="AlphaFoldDB" id="A0A922M8R3"/>
<feature type="non-terminal residue" evidence="2">
    <location>
        <position position="1"/>
    </location>
</feature>
<accession>A0A922M8R3</accession>
<feature type="non-terminal residue" evidence="2">
    <location>
        <position position="130"/>
    </location>
</feature>
<evidence type="ECO:0000313" key="2">
    <source>
        <dbReference type="EMBL" id="KAH9632108.1"/>
    </source>
</evidence>
<evidence type="ECO:0000256" key="1">
    <source>
        <dbReference type="SAM" id="MobiDB-lite"/>
    </source>
</evidence>
<evidence type="ECO:0000313" key="3">
    <source>
        <dbReference type="Proteomes" id="UP000814243"/>
    </source>
</evidence>
<feature type="region of interest" description="Disordered" evidence="1">
    <location>
        <begin position="67"/>
        <end position="97"/>
    </location>
</feature>
<dbReference type="Proteomes" id="UP000814243">
    <property type="component" value="Unassembled WGS sequence"/>
</dbReference>
<comment type="caution">
    <text evidence="2">The sequence shown here is derived from an EMBL/GenBank/DDBJ whole genome shotgun (WGS) entry which is preliminary data.</text>
</comment>
<gene>
    <name evidence="2" type="ORF">HF086_002615</name>
</gene>
<feature type="compositionally biased region" description="Low complexity" evidence="1">
    <location>
        <begin position="78"/>
        <end position="92"/>
    </location>
</feature>
<sequence length="130" mass="15059">RQLRNAQRKNFVINGFSESSPSLGWTSTVTADWQWYANCMNHSRGTRLSERTWRKVESLYRDNIRSRSEHVWDSATASTSRPRIPPTATATTSQQADEMMHQALRGRVQAVQNEHDRETAAIDRELKRLD</sequence>
<dbReference type="EMBL" id="JACEFF010000728">
    <property type="protein sequence ID" value="KAH9632108.1"/>
    <property type="molecule type" value="Genomic_DNA"/>
</dbReference>
<protein>
    <submittedName>
        <fullName evidence="2">Uncharacterized protein</fullName>
    </submittedName>
</protein>
<name>A0A922M8R3_SPOEX</name>
<organism evidence="2 3">
    <name type="scientific">Spodoptera exigua</name>
    <name type="common">Beet armyworm</name>
    <name type="synonym">Noctua fulgens</name>
    <dbReference type="NCBI Taxonomy" id="7107"/>
    <lineage>
        <taxon>Eukaryota</taxon>
        <taxon>Metazoa</taxon>
        <taxon>Ecdysozoa</taxon>
        <taxon>Arthropoda</taxon>
        <taxon>Hexapoda</taxon>
        <taxon>Insecta</taxon>
        <taxon>Pterygota</taxon>
        <taxon>Neoptera</taxon>
        <taxon>Endopterygota</taxon>
        <taxon>Lepidoptera</taxon>
        <taxon>Glossata</taxon>
        <taxon>Ditrysia</taxon>
        <taxon>Noctuoidea</taxon>
        <taxon>Noctuidae</taxon>
        <taxon>Amphipyrinae</taxon>
        <taxon>Spodoptera</taxon>
    </lineage>
</organism>